<organism evidence="5 6">
    <name type="scientific">Roseobacter phage RDJL Phi 2</name>
    <dbReference type="NCBI Taxonomy" id="1682380"/>
    <lineage>
        <taxon>Viruses</taxon>
        <taxon>Duplodnaviria</taxon>
        <taxon>Heunggongvirae</taxon>
        <taxon>Uroviricota</taxon>
        <taxon>Caudoviricetes</taxon>
        <taxon>Xiamenvirus</taxon>
        <taxon>Xiamenvirus RDJL2</taxon>
    </lineage>
</organism>
<dbReference type="Proteomes" id="UP000223793">
    <property type="component" value="Segment"/>
</dbReference>
<dbReference type="SMR" id="A0A0K0PVK2"/>
<dbReference type="GO" id="GO:0016740">
    <property type="term" value="F:transferase activity"/>
    <property type="evidence" value="ECO:0007669"/>
    <property type="project" value="UniProtKB-KW"/>
</dbReference>
<dbReference type="GO" id="GO:0007165">
    <property type="term" value="P:signal transduction"/>
    <property type="evidence" value="ECO:0007669"/>
    <property type="project" value="TreeGrafter"/>
</dbReference>
<proteinExistence type="predicted"/>
<keyword evidence="6" id="KW-1185">Reference proteome</keyword>
<sequence>MKTQLKSLPDVTCNIAIDILALPNMKPEVAGRVFRGRKRTFIDELQWDLPDYDGSDEEHDTFDNENTRYMTIFENGELRFSSRLLTYERSMIKNLWPDYLEGVSPDAIEISRFVAHGPRSSALLSRAAFGQLRYMLRSAYKFKNIFGTMDTRIERYYSSVLQMPTIRTLRSPKYPGVFGGYWKL</sequence>
<evidence type="ECO:0000256" key="4">
    <source>
        <dbReference type="ARBA" id="ARBA00022929"/>
    </source>
</evidence>
<keyword evidence="3" id="KW-0949">S-adenosyl-L-methionine</keyword>
<keyword evidence="1" id="KW-0673">Quorum sensing</keyword>
<gene>
    <name evidence="5" type="ORF">RDJLphi2_gp55</name>
</gene>
<protein>
    <submittedName>
        <fullName evidence="5">N-acyl-L-homoserine lactone synthetase</fullName>
    </submittedName>
</protein>
<evidence type="ECO:0000313" key="6">
    <source>
        <dbReference type="Proteomes" id="UP000223793"/>
    </source>
</evidence>
<dbReference type="PRINTS" id="PR01549">
    <property type="entry name" value="AUTOINDCRSYN"/>
</dbReference>
<keyword evidence="4" id="KW-0071">Autoinducer synthesis</keyword>
<dbReference type="GO" id="GO:0009372">
    <property type="term" value="P:quorum sensing"/>
    <property type="evidence" value="ECO:0007669"/>
    <property type="project" value="UniProtKB-KW"/>
</dbReference>
<evidence type="ECO:0000256" key="1">
    <source>
        <dbReference type="ARBA" id="ARBA00022654"/>
    </source>
</evidence>
<accession>A0A0K0PVK2</accession>
<dbReference type="InterPro" id="IPR001690">
    <property type="entry name" value="Autoind_synthase"/>
</dbReference>
<evidence type="ECO:0000256" key="2">
    <source>
        <dbReference type="ARBA" id="ARBA00022679"/>
    </source>
</evidence>
<dbReference type="PANTHER" id="PTHR39322:SF1">
    <property type="entry name" value="ISOVALERYL-HOMOSERINE LACTONE SYNTHASE"/>
    <property type="match status" value="1"/>
</dbReference>
<evidence type="ECO:0000256" key="3">
    <source>
        <dbReference type="ARBA" id="ARBA00022691"/>
    </source>
</evidence>
<dbReference type="Gene3D" id="3.40.630.30">
    <property type="match status" value="1"/>
</dbReference>
<dbReference type="EMBL" id="KT266805">
    <property type="protein sequence ID" value="AKQ75845.1"/>
    <property type="molecule type" value="Genomic_DNA"/>
</dbReference>
<dbReference type="InterPro" id="IPR016181">
    <property type="entry name" value="Acyl_CoA_acyltransferase"/>
</dbReference>
<name>A0A0K0PVK2_9CAUD</name>
<dbReference type="PANTHER" id="PTHR39322">
    <property type="entry name" value="ACYL-HOMOSERINE-LACTONE SYNTHASE"/>
    <property type="match status" value="1"/>
</dbReference>
<dbReference type="SUPFAM" id="SSF55729">
    <property type="entry name" value="Acyl-CoA N-acyltransferases (Nat)"/>
    <property type="match status" value="1"/>
</dbReference>
<evidence type="ECO:0000313" key="5">
    <source>
        <dbReference type="EMBL" id="AKQ75845.1"/>
    </source>
</evidence>
<dbReference type="Pfam" id="PF00765">
    <property type="entry name" value="Autoind_synth"/>
    <property type="match status" value="1"/>
</dbReference>
<reference evidence="6" key="1">
    <citation type="submission" date="2015-07" db="EMBL/GenBank/DDBJ databases">
        <title>Complete genome sequence of Roseophage RDJL phage 2, a siphovirus infects Roseobacter denitrificans OCh114.</title>
        <authorList>
            <person name="Liang Y."/>
            <person name="Zhang Y."/>
            <person name="Zhou C."/>
            <person name="Chen Z."/>
            <person name="Yang S."/>
        </authorList>
    </citation>
    <scope>NUCLEOTIDE SEQUENCE [LARGE SCALE GENOMIC DNA]</scope>
</reference>
<keyword evidence="2" id="KW-0808">Transferase</keyword>